<dbReference type="Pfam" id="PF02413">
    <property type="entry name" value="Caudo_TAP"/>
    <property type="match status" value="1"/>
</dbReference>
<dbReference type="Proteomes" id="UP000222366">
    <property type="component" value="Unassembled WGS sequence"/>
</dbReference>
<dbReference type="AlphaFoldDB" id="A0A2D0K6N7"/>
<evidence type="ECO:0000313" key="2">
    <source>
        <dbReference type="Proteomes" id="UP000222366"/>
    </source>
</evidence>
<dbReference type="PANTHER" id="PTHR34413:SF2">
    <property type="entry name" value="PROPHAGE TAIL FIBER ASSEMBLY PROTEIN HOMOLOG TFAE-RELATED"/>
    <property type="match status" value="1"/>
</dbReference>
<reference evidence="1 2" key="1">
    <citation type="journal article" date="2017" name="Nat. Microbiol.">
        <title>Natural product diversity associated with the nematode symbionts Photorhabdus and Xenorhabdus.</title>
        <authorList>
            <person name="Tobias N.J."/>
            <person name="Wolff H."/>
            <person name="Djahanschiri B."/>
            <person name="Grundmann F."/>
            <person name="Kronenwerth M."/>
            <person name="Shi Y.M."/>
            <person name="Simonyi S."/>
            <person name="Grun P."/>
            <person name="Shapiro-Ilan D."/>
            <person name="Pidot S.J."/>
            <person name="Stinear T.P."/>
            <person name="Ebersberger I."/>
            <person name="Bode H.B."/>
        </authorList>
    </citation>
    <scope>NUCLEOTIDE SEQUENCE [LARGE SCALE GENOMIC DNA]</scope>
    <source>
        <strain evidence="1 2">DSM 17904</strain>
    </source>
</reference>
<dbReference type="RefSeq" id="WP_099126242.1">
    <property type="nucleotide sequence ID" value="NZ_CAWNRH010000171.1"/>
</dbReference>
<dbReference type="InterPro" id="IPR003458">
    <property type="entry name" value="Phage_T4_Gp38_tail_assem"/>
</dbReference>
<dbReference type="EMBL" id="NJAJ01000090">
    <property type="protein sequence ID" value="PHM59116.1"/>
    <property type="molecule type" value="Genomic_DNA"/>
</dbReference>
<dbReference type="PANTHER" id="PTHR34413">
    <property type="entry name" value="PROPHAGE TAIL FIBER ASSEMBLY PROTEIN HOMOLOG TFAE-RELATED-RELATED"/>
    <property type="match status" value="1"/>
</dbReference>
<comment type="caution">
    <text evidence="1">The sequence shown here is derived from an EMBL/GenBank/DDBJ whole genome shotgun (WGS) entry which is preliminary data.</text>
</comment>
<proteinExistence type="predicted"/>
<sequence length="178" mass="20955">MLHLKNFKKYSPNTLEEKEIEKKFRAIFYCNENGDDWYKSISKFQEETYKVKYNSNYVVCAINKDASAICPDNGSIVEMESLPNGIDIVGNWQYINGKIVPREYTKNELTIQAQEKKKKLLNKANEAILPLQDAVELNIATEREIKTLVEWKKYRVMINRIDCINIEKTEWPEEPRIK</sequence>
<dbReference type="InterPro" id="IPR051220">
    <property type="entry name" value="TFA_Chaperone"/>
</dbReference>
<gene>
    <name evidence="1" type="ORF">Xsto_04072</name>
</gene>
<evidence type="ECO:0000313" key="1">
    <source>
        <dbReference type="EMBL" id="PHM59116.1"/>
    </source>
</evidence>
<accession>A0A2D0K6N7</accession>
<organism evidence="1 2">
    <name type="scientific">Xenorhabdus stockiae</name>
    <dbReference type="NCBI Taxonomy" id="351614"/>
    <lineage>
        <taxon>Bacteria</taxon>
        <taxon>Pseudomonadati</taxon>
        <taxon>Pseudomonadota</taxon>
        <taxon>Gammaproteobacteria</taxon>
        <taxon>Enterobacterales</taxon>
        <taxon>Morganellaceae</taxon>
        <taxon>Xenorhabdus</taxon>
    </lineage>
</organism>
<keyword evidence="2" id="KW-1185">Reference proteome</keyword>
<name>A0A2D0K6N7_9GAMM</name>
<protein>
    <submittedName>
        <fullName evidence="1">Tail fiber assembly protein</fullName>
    </submittedName>
</protein>